<proteinExistence type="predicted"/>
<dbReference type="AlphaFoldDB" id="H2CFV1"/>
<feature type="repeat" description="TPR" evidence="1">
    <location>
        <begin position="328"/>
        <end position="361"/>
    </location>
</feature>
<organism evidence="3 4">
    <name type="scientific">Leptonema illini DSM 21528</name>
    <dbReference type="NCBI Taxonomy" id="929563"/>
    <lineage>
        <taxon>Bacteria</taxon>
        <taxon>Pseudomonadati</taxon>
        <taxon>Spirochaetota</taxon>
        <taxon>Spirochaetia</taxon>
        <taxon>Leptospirales</taxon>
        <taxon>Leptospiraceae</taxon>
        <taxon>Leptonema</taxon>
    </lineage>
</organism>
<accession>H2CFV1</accession>
<dbReference type="SUPFAM" id="SSF48452">
    <property type="entry name" value="TPR-like"/>
    <property type="match status" value="2"/>
</dbReference>
<evidence type="ECO:0000313" key="3">
    <source>
        <dbReference type="EMBL" id="EHQ06800.1"/>
    </source>
</evidence>
<evidence type="ECO:0000313" key="4">
    <source>
        <dbReference type="Proteomes" id="UP000005737"/>
    </source>
</evidence>
<dbReference type="STRING" id="183.GCA_002009735_02439"/>
<reference evidence="3 4" key="1">
    <citation type="submission" date="2011-10" db="EMBL/GenBank/DDBJ databases">
        <title>The Improved High-Quality Draft genome of Leptonema illini DSM 21528.</title>
        <authorList>
            <consortium name="US DOE Joint Genome Institute (JGI-PGF)"/>
            <person name="Lucas S."/>
            <person name="Copeland A."/>
            <person name="Lapidus A."/>
            <person name="Glavina del Rio T."/>
            <person name="Dalin E."/>
            <person name="Tice H."/>
            <person name="Bruce D."/>
            <person name="Goodwin L."/>
            <person name="Pitluck S."/>
            <person name="Peters L."/>
            <person name="Mikhailova N."/>
            <person name="Held B."/>
            <person name="Kyrpides N."/>
            <person name="Mavromatis K."/>
            <person name="Ivanova N."/>
            <person name="Markowitz V."/>
            <person name="Cheng J.-F."/>
            <person name="Hugenholtz P."/>
            <person name="Woyke T."/>
            <person name="Wu D."/>
            <person name="Gronow S."/>
            <person name="Wellnitz S."/>
            <person name="Brambilla E.-M."/>
            <person name="Klenk H.-P."/>
            <person name="Eisen J.A."/>
        </authorList>
    </citation>
    <scope>NUCLEOTIDE SEQUENCE [LARGE SCALE GENOMIC DNA]</scope>
    <source>
        <strain evidence="3 4">DSM 21528</strain>
    </source>
</reference>
<evidence type="ECO:0000256" key="1">
    <source>
        <dbReference type="PROSITE-ProRule" id="PRU00339"/>
    </source>
</evidence>
<keyword evidence="2" id="KW-0472">Membrane</keyword>
<keyword evidence="2" id="KW-1133">Transmembrane helix</keyword>
<name>H2CFV1_9LEPT</name>
<evidence type="ECO:0000256" key="2">
    <source>
        <dbReference type="SAM" id="Phobius"/>
    </source>
</evidence>
<dbReference type="InterPro" id="IPR011990">
    <property type="entry name" value="TPR-like_helical_dom_sf"/>
</dbReference>
<dbReference type="SUPFAM" id="SSF81901">
    <property type="entry name" value="HCP-like"/>
    <property type="match status" value="1"/>
</dbReference>
<dbReference type="PROSITE" id="PS50293">
    <property type="entry name" value="TPR_REGION"/>
    <property type="match status" value="1"/>
</dbReference>
<keyword evidence="1" id="KW-0802">TPR repeat</keyword>
<dbReference type="PROSITE" id="PS50005">
    <property type="entry name" value="TPR"/>
    <property type="match status" value="2"/>
</dbReference>
<feature type="repeat" description="TPR" evidence="1">
    <location>
        <begin position="501"/>
        <end position="534"/>
    </location>
</feature>
<dbReference type="HOGENOM" id="CLU_353669_0_0_12"/>
<keyword evidence="2" id="KW-0812">Transmembrane</keyword>
<dbReference type="Proteomes" id="UP000005737">
    <property type="component" value="Unassembled WGS sequence"/>
</dbReference>
<feature type="transmembrane region" description="Helical" evidence="2">
    <location>
        <begin position="112"/>
        <end position="136"/>
    </location>
</feature>
<dbReference type="EMBL" id="JH597773">
    <property type="protein sequence ID" value="EHQ06800.1"/>
    <property type="molecule type" value="Genomic_DNA"/>
</dbReference>
<dbReference type="Gene3D" id="1.25.40.10">
    <property type="entry name" value="Tetratricopeptide repeat domain"/>
    <property type="match status" value="3"/>
</dbReference>
<dbReference type="InterPro" id="IPR019734">
    <property type="entry name" value="TPR_rpt"/>
</dbReference>
<sequence length="794" mass="91542">MSQTAMMSTGIGDEFTDEELAKLRTQLLDYSPGVRKAVIDAIVNEKISSADQRRLTHMLVEQANDDAVASFIEQHLGYRPDTALPDRTRDGVPILYTEDVTPEALQRRRRRAYVVAGTVAASILAAISIFGGMYLWRAHSISGIYEMGLEELREAEKESGEQRLKRREAAESYYKRALEADDGNFNVEYMNKYGIGYMKAGFYEEAFTKLFGKVEPPYDWSGDMRAPLIRTADGSRWFSETEQRNGSRTRLLSADNRIRELIEPGAYTVSRLRDGQMDRENLIALARFHSGITYSFVNSDEGKKYKNDSLAVDYYRLILTLLGRPADAEAMAGIGRIYYNRGEYGTAAREYQKILDQNPAEVAGHAGLLETYIEIWRQNGDPRFVIEKHRQIQRLGLESDMPIFVLSKLAGFYVDLDSDDLRIRYQIDPVDTMSGLDLDDNAVNLLGIVFDASEARDGQTIEGTSYAAGYYQRGRYLNVRKEHKRAVKQFQNAYQYDARFYPALNEIGDYYADILDFDRAKEYYLKAIESYEQNYRSYGMHPEDEIFVQYDRGIIYYNLASLVFMRYAGIEHRDLPVTNRIYPESGLHDEPDDDRRSRLYEAGSYLEKGLEIGLKNAEARRESLFWLGWIPYIQGDFKEAMRRWSELDREYEESPANANLNFGKANAAFHTDQYRTALGYYLKLRDELEPSLKDGSPQDERQKMSYYLLYSVYNNLGAVYEAEFLEKRDRGAPRRELDKLETKGLTHYMKAIEIAREAGFVPEKAMANKELAFRDMTDRKPLIEDWLNPVVSEK</sequence>
<gene>
    <name evidence="3" type="ORF">Lepil_2122</name>
</gene>
<protein>
    <submittedName>
        <fullName evidence="3">Tetratricopeptide TPR_2 repeat-containing protein</fullName>
    </submittedName>
</protein>
<dbReference type="PANTHER" id="PTHR12558:SF13">
    <property type="entry name" value="CELL DIVISION CYCLE PROTEIN 27 HOMOLOG"/>
    <property type="match status" value="1"/>
</dbReference>
<keyword evidence="4" id="KW-1185">Reference proteome</keyword>
<dbReference type="SMART" id="SM00028">
    <property type="entry name" value="TPR"/>
    <property type="match status" value="4"/>
</dbReference>
<dbReference type="PANTHER" id="PTHR12558">
    <property type="entry name" value="CELL DIVISION CYCLE 16,23,27"/>
    <property type="match status" value="1"/>
</dbReference>